<proteinExistence type="predicted"/>
<feature type="region of interest" description="Disordered" evidence="1">
    <location>
        <begin position="1"/>
        <end position="26"/>
    </location>
</feature>
<organism evidence="2 3">
    <name type="scientific">Herbaspirillum robiniae</name>
    <dbReference type="NCBI Taxonomy" id="2014887"/>
    <lineage>
        <taxon>Bacteria</taxon>
        <taxon>Pseudomonadati</taxon>
        <taxon>Pseudomonadota</taxon>
        <taxon>Betaproteobacteria</taxon>
        <taxon>Burkholderiales</taxon>
        <taxon>Oxalobacteraceae</taxon>
        <taxon>Herbaspirillum</taxon>
    </lineage>
</organism>
<dbReference type="EMBL" id="NJGU01000017">
    <property type="protein sequence ID" value="OWY26665.1"/>
    <property type="molecule type" value="Genomic_DNA"/>
</dbReference>
<evidence type="ECO:0000313" key="3">
    <source>
        <dbReference type="Proteomes" id="UP000197596"/>
    </source>
</evidence>
<protein>
    <submittedName>
        <fullName evidence="2">Phage tail protein</fullName>
    </submittedName>
</protein>
<evidence type="ECO:0000256" key="1">
    <source>
        <dbReference type="SAM" id="MobiDB-lite"/>
    </source>
</evidence>
<comment type="caution">
    <text evidence="2">The sequence shown here is derived from an EMBL/GenBank/DDBJ whole genome shotgun (WGS) entry which is preliminary data.</text>
</comment>
<name>A0A246WKG0_9BURK</name>
<dbReference type="AlphaFoldDB" id="A0A246WKG0"/>
<feature type="compositionally biased region" description="Basic and acidic residues" evidence="1">
    <location>
        <begin position="1"/>
        <end position="13"/>
    </location>
</feature>
<dbReference type="Proteomes" id="UP000197596">
    <property type="component" value="Unassembled WGS sequence"/>
</dbReference>
<evidence type="ECO:0000313" key="2">
    <source>
        <dbReference type="EMBL" id="OWY26665.1"/>
    </source>
</evidence>
<accession>A0A246WKG0</accession>
<sequence length="325" mass="33987">MQVLHRKGEEGDKPAASPDAGLDTLVQPAPEENIIADDELEIRASHITAAAVAAASVTAAVVTEAAAAEARLESAPSAAPVSTREAPVLPDAVAPLVGSQAFPAAVPLPQPQRQPQLQPQPETASPASRPAPHEVAGSARAAWPVSLLTLAAIGLALWWTSQASWPQRGLKPMAPELPSLRKAAPAPAAAAPAAAVIDEPAEQMPVRDAIAILQQESEEKAHLLAQKRATAEARHRREDAAQALREQRRREAEAQLAAARAKAERSQAAIPEPDVVEVAPPSVGEQVQQCSALSLFARESCLWKLCNGKWGKDGCPAYERSAGGA</sequence>
<gene>
    <name evidence="2" type="ORF">CEJ42_23175</name>
</gene>
<reference evidence="2 3" key="1">
    <citation type="submission" date="2017-06" db="EMBL/GenBank/DDBJ databases">
        <title>Herbaspirillum phytohormonus sp. nov., isolated from the root nodule of Robinia pseudoacacia in lead-zinc mine.</title>
        <authorList>
            <person name="Fan M."/>
            <person name="Lin Y."/>
        </authorList>
    </citation>
    <scope>NUCLEOTIDE SEQUENCE [LARGE SCALE GENOMIC DNA]</scope>
    <source>
        <strain evidence="2 3">HZ10</strain>
    </source>
</reference>
<feature type="region of interest" description="Disordered" evidence="1">
    <location>
        <begin position="106"/>
        <end position="136"/>
    </location>
</feature>